<dbReference type="InterPro" id="IPR045357">
    <property type="entry name" value="Aminopeptidase_N-like_N"/>
</dbReference>
<dbReference type="PANTHER" id="PTHR45726:SF3">
    <property type="entry name" value="LEUKOTRIENE A-4 HYDROLASE"/>
    <property type="match status" value="1"/>
</dbReference>
<dbReference type="PRINTS" id="PR00756">
    <property type="entry name" value="ALADIPTASE"/>
</dbReference>
<evidence type="ECO:0000256" key="3">
    <source>
        <dbReference type="ARBA" id="ARBA00010136"/>
    </source>
</evidence>
<evidence type="ECO:0000256" key="11">
    <source>
        <dbReference type="PIRSR" id="PIRSR634015-3"/>
    </source>
</evidence>
<reference evidence="13" key="1">
    <citation type="journal article" date="2016" name="Mol. Ecol. Resour.">
        <title>Evaluation of the impact of RNA preservation methods of spiders for de novo transcriptome assembly.</title>
        <authorList>
            <person name="Kono N."/>
            <person name="Nakamura H."/>
            <person name="Ito Y."/>
            <person name="Tomita M."/>
            <person name="Arakawa K."/>
        </authorList>
    </citation>
    <scope>NUCLEOTIDE SEQUENCE</scope>
    <source>
        <tissue evidence="13">Whole body</tissue>
    </source>
</reference>
<dbReference type="InterPro" id="IPR034015">
    <property type="entry name" value="M1_LTA4H"/>
</dbReference>
<feature type="domain" description="Peptidase M1 leukotriene A4 hydrolase/aminopeptidase C-terminal" evidence="12">
    <location>
        <begin position="465"/>
        <end position="609"/>
    </location>
</feature>
<evidence type="ECO:0000256" key="2">
    <source>
        <dbReference type="ARBA" id="ARBA00004609"/>
    </source>
</evidence>
<comment type="subcellular location">
    <subcellularLocation>
        <location evidence="2">Cell membrane</location>
        <topology evidence="2">Lipid-anchor</topology>
        <topology evidence="2">GPI-anchor</topology>
    </subcellularLocation>
    <subcellularLocation>
        <location evidence="1">Cytoplasm</location>
    </subcellularLocation>
</comment>
<dbReference type="Pfam" id="PF01433">
    <property type="entry name" value="Peptidase_M1"/>
    <property type="match status" value="1"/>
</dbReference>
<dbReference type="GeneID" id="107455783"/>
<dbReference type="Pfam" id="PF17900">
    <property type="entry name" value="Peptidase_M1_N"/>
    <property type="match status" value="1"/>
</dbReference>
<comment type="cofactor">
    <cofactor evidence="11">
        <name>Zn(2+)</name>
        <dbReference type="ChEBI" id="CHEBI:29105"/>
    </cofactor>
    <text evidence="11">Binds 1 zinc ion per subunit.</text>
</comment>
<dbReference type="FunFam" id="3.30.2010.30:FF:000001">
    <property type="entry name" value="Leukotriene A(4) hydrolase"/>
    <property type="match status" value="1"/>
</dbReference>
<keyword evidence="4" id="KW-0963">Cytoplasm</keyword>
<evidence type="ECO:0000256" key="7">
    <source>
        <dbReference type="ARBA" id="ARBA00022801"/>
    </source>
</evidence>
<dbReference type="EMBL" id="IAAA01009840">
    <property type="protein sequence ID" value="LAA04464.1"/>
    <property type="molecule type" value="mRNA"/>
</dbReference>
<dbReference type="InterPro" id="IPR049980">
    <property type="entry name" value="LTA4H_cat"/>
</dbReference>
<evidence type="ECO:0000259" key="12">
    <source>
        <dbReference type="SMART" id="SM01263"/>
    </source>
</evidence>
<evidence type="ECO:0000256" key="9">
    <source>
        <dbReference type="ARBA" id="ARBA00023049"/>
    </source>
</evidence>
<feature type="binding site" evidence="11">
    <location>
        <position position="321"/>
    </location>
    <ligand>
        <name>Zn(2+)</name>
        <dbReference type="ChEBI" id="CHEBI:29105"/>
        <note>catalytic</note>
    </ligand>
</feature>
<comment type="similarity">
    <text evidence="3">Belongs to the peptidase M1 family.</text>
</comment>
<sequence length="613" mass="70540">MSQRLSENDPHSYSNPEDAVITDIFLKLEVDFNKHILSGYVDLTVEKKNPKADLFLDTKDLIIHNVKNKSNHNKLSFILSEEKHEVFGSRLEIKLPKRSTAKNVFIRIDYETSPQASALQWLEPSQTAGKKHPYVFSLCQAIHARSILPCQDTPSVKAPYSATLTTPYELIALMSALRDGEEMDSDPLEKNYKFVQKIPIPSYLITLAVGALESRQIGPRSHVWAEAEFVEKAAEEFADTEKMLSCAEELIGEYVWEVYDLLVLPPSFAYGGMENPCLTFVTPTIITGDKSLVSVIAHEIAHSWSGNLVTNKNFEHFWLNEGFTMFFERKIIAKLHGEKKRHFDAIDGWNDLDYIVKKLGETDPLTKLVPDLTDVDPDEGCNPIPYEKGHTFLFYLETLLGSKPFEEFLRNYIKDHKFQSIDTDTWKNYLLKHFSDKKDVLNQVDWDTWLYSPGMPPVKPDYDETLAKECIDLCNAWVKADENDLGQFGSKDIKSFVSDQIVTFLSFILKEDPLSTKKIEKLNELYNLSETKNCEIEFRWIRLCLLARWKDIIPTALDFVVKYGRLKYIKPIYVELYRWEETREAALSTYKEHSSEMMVMSASAIAKELKVNQ</sequence>
<dbReference type="RefSeq" id="XP_015928973.1">
    <property type="nucleotide sequence ID" value="XM_016073487.4"/>
</dbReference>
<feature type="active site" description="Proton donor" evidence="10">
    <location>
        <position position="386"/>
    </location>
</feature>
<accession>A0A2L2Y8X6</accession>
<dbReference type="EMBL" id="IAAA01009841">
    <property type="protein sequence ID" value="LAA04467.1"/>
    <property type="molecule type" value="mRNA"/>
</dbReference>
<protein>
    <submittedName>
        <fullName evidence="13">Leukotriene A(4) hydrolase</fullName>
    </submittedName>
</protein>
<feature type="binding site" evidence="11">
    <location>
        <position position="302"/>
    </location>
    <ligand>
        <name>Zn(2+)</name>
        <dbReference type="ChEBI" id="CHEBI:29105"/>
        <note>catalytic</note>
    </ligand>
</feature>
<dbReference type="PANTHER" id="PTHR45726">
    <property type="entry name" value="LEUKOTRIENE A-4 HYDROLASE"/>
    <property type="match status" value="1"/>
</dbReference>
<dbReference type="SUPFAM" id="SSF63737">
    <property type="entry name" value="Leukotriene A4 hydrolase N-terminal domain"/>
    <property type="match status" value="1"/>
</dbReference>
<evidence type="ECO:0000256" key="4">
    <source>
        <dbReference type="ARBA" id="ARBA00022490"/>
    </source>
</evidence>
<feature type="active site" description="Proton acceptor" evidence="10">
    <location>
        <position position="299"/>
    </location>
</feature>
<keyword evidence="7 13" id="KW-0378">Hydrolase</keyword>
<dbReference type="InterPro" id="IPR042097">
    <property type="entry name" value="Aminopeptidase_N-like_N_sf"/>
</dbReference>
<dbReference type="GO" id="GO:0006508">
    <property type="term" value="P:proteolysis"/>
    <property type="evidence" value="ECO:0007669"/>
    <property type="project" value="UniProtKB-KW"/>
</dbReference>
<dbReference type="GO" id="GO:0005886">
    <property type="term" value="C:plasma membrane"/>
    <property type="evidence" value="ECO:0007669"/>
    <property type="project" value="UniProtKB-SubCell"/>
</dbReference>
<dbReference type="Pfam" id="PF09127">
    <property type="entry name" value="Leuk-A4-hydro_C"/>
    <property type="match status" value="1"/>
</dbReference>
<dbReference type="SMART" id="SM01263">
    <property type="entry name" value="Leuk-A4-hydro_C"/>
    <property type="match status" value="1"/>
</dbReference>
<dbReference type="FunFam" id="2.60.40.1730:FF:000004">
    <property type="entry name" value="Leukotriene A(4) hydrolase"/>
    <property type="match status" value="1"/>
</dbReference>
<dbReference type="GO" id="GO:0008270">
    <property type="term" value="F:zinc ion binding"/>
    <property type="evidence" value="ECO:0007669"/>
    <property type="project" value="InterPro"/>
</dbReference>
<keyword evidence="8 11" id="KW-0862">Zinc</keyword>
<dbReference type="SUPFAM" id="SSF48371">
    <property type="entry name" value="ARM repeat"/>
    <property type="match status" value="1"/>
</dbReference>
<dbReference type="GO" id="GO:0004177">
    <property type="term" value="F:aminopeptidase activity"/>
    <property type="evidence" value="ECO:0007669"/>
    <property type="project" value="TreeGrafter"/>
</dbReference>
<evidence type="ECO:0000313" key="13">
    <source>
        <dbReference type="EMBL" id="LAA04467.1"/>
    </source>
</evidence>
<dbReference type="InterPro" id="IPR038502">
    <property type="entry name" value="M1_LTA-4_hydro/amino_C_sf"/>
</dbReference>
<organism evidence="13">
    <name type="scientific">Parasteatoda tepidariorum</name>
    <name type="common">Common house spider</name>
    <name type="synonym">Achaearanea tepidariorum</name>
    <dbReference type="NCBI Taxonomy" id="114398"/>
    <lineage>
        <taxon>Eukaryota</taxon>
        <taxon>Metazoa</taxon>
        <taxon>Ecdysozoa</taxon>
        <taxon>Arthropoda</taxon>
        <taxon>Chelicerata</taxon>
        <taxon>Arachnida</taxon>
        <taxon>Araneae</taxon>
        <taxon>Araneomorphae</taxon>
        <taxon>Entelegynae</taxon>
        <taxon>Araneoidea</taxon>
        <taxon>Theridiidae</taxon>
        <taxon>Parasteatoda</taxon>
    </lineage>
</organism>
<dbReference type="GO" id="GO:0008237">
    <property type="term" value="F:metallopeptidase activity"/>
    <property type="evidence" value="ECO:0007669"/>
    <property type="project" value="UniProtKB-KW"/>
</dbReference>
<evidence type="ECO:0000256" key="8">
    <source>
        <dbReference type="ARBA" id="ARBA00022833"/>
    </source>
</evidence>
<dbReference type="CDD" id="cd09599">
    <property type="entry name" value="M1_LTA4H"/>
    <property type="match status" value="1"/>
</dbReference>
<name>A0A2L2Y8X6_PARTP</name>
<dbReference type="InterPro" id="IPR027268">
    <property type="entry name" value="Peptidase_M4/M1_CTD_sf"/>
</dbReference>
<dbReference type="GO" id="GO:0005829">
    <property type="term" value="C:cytosol"/>
    <property type="evidence" value="ECO:0007669"/>
    <property type="project" value="TreeGrafter"/>
</dbReference>
<keyword evidence="9" id="KW-0482">Metalloprotease</keyword>
<proteinExistence type="evidence at transcript level"/>
<dbReference type="OMA" id="CTALQWM"/>
<feature type="binding site" evidence="11">
    <location>
        <position position="298"/>
    </location>
    <ligand>
        <name>Zn(2+)</name>
        <dbReference type="ChEBI" id="CHEBI:29105"/>
        <note>catalytic</note>
    </ligand>
</feature>
<evidence type="ECO:0000256" key="1">
    <source>
        <dbReference type="ARBA" id="ARBA00004496"/>
    </source>
</evidence>
<evidence type="ECO:0000256" key="5">
    <source>
        <dbReference type="ARBA" id="ARBA00022670"/>
    </source>
</evidence>
<dbReference type="AlphaFoldDB" id="A0A2L2Y8X6"/>
<dbReference type="InterPro" id="IPR016024">
    <property type="entry name" value="ARM-type_fold"/>
</dbReference>
<dbReference type="FunFam" id="1.10.390.10:FF:000003">
    <property type="entry name" value="Leukotriene A(4) hydrolase"/>
    <property type="match status" value="1"/>
</dbReference>
<dbReference type="OrthoDB" id="79562at2759"/>
<dbReference type="InterPro" id="IPR014782">
    <property type="entry name" value="Peptidase_M1_dom"/>
</dbReference>
<dbReference type="InterPro" id="IPR001930">
    <property type="entry name" value="Peptidase_M1"/>
</dbReference>
<dbReference type="InterPro" id="IPR015211">
    <property type="entry name" value="Peptidase_M1_C"/>
</dbReference>
<dbReference type="Gene3D" id="1.10.390.10">
    <property type="entry name" value="Neutral Protease Domain 2"/>
    <property type="match status" value="1"/>
</dbReference>
<dbReference type="SUPFAM" id="SSF55486">
    <property type="entry name" value="Metalloproteases ('zincins'), catalytic domain"/>
    <property type="match status" value="1"/>
</dbReference>
<dbReference type="GO" id="GO:0004301">
    <property type="term" value="F:epoxide hydrolase activity"/>
    <property type="evidence" value="ECO:0007669"/>
    <property type="project" value="TreeGrafter"/>
</dbReference>
<dbReference type="Gene3D" id="3.30.2010.30">
    <property type="match status" value="1"/>
</dbReference>
<dbReference type="Gene3D" id="2.60.40.1730">
    <property type="entry name" value="tricorn interacting facor f3 domain"/>
    <property type="match status" value="1"/>
</dbReference>
<keyword evidence="5" id="KW-0645">Protease</keyword>
<keyword evidence="6 11" id="KW-0479">Metal-binding</keyword>
<dbReference type="Gene3D" id="1.25.40.320">
    <property type="entry name" value="Peptidase M1, leukotriene A4 hydrolase/aminopeptidase C-terminal domain"/>
    <property type="match status" value="1"/>
</dbReference>
<evidence type="ECO:0000256" key="10">
    <source>
        <dbReference type="PIRSR" id="PIRSR634015-1"/>
    </source>
</evidence>
<evidence type="ECO:0000256" key="6">
    <source>
        <dbReference type="ARBA" id="ARBA00022723"/>
    </source>
</evidence>
<dbReference type="KEGG" id="ptep:107455783"/>
<dbReference type="GO" id="GO:0043171">
    <property type="term" value="P:peptide catabolic process"/>
    <property type="evidence" value="ECO:0007669"/>
    <property type="project" value="TreeGrafter"/>
</dbReference>